<dbReference type="AlphaFoldDB" id="A0A9X4LAR2"/>
<accession>A0A9X4LAR2</accession>
<evidence type="ECO:0000313" key="3">
    <source>
        <dbReference type="Proteomes" id="UP001152302"/>
    </source>
</evidence>
<evidence type="ECO:0000313" key="2">
    <source>
        <dbReference type="EMBL" id="MDG0859789.1"/>
    </source>
</evidence>
<feature type="transmembrane region" description="Helical" evidence="1">
    <location>
        <begin position="12"/>
        <end position="34"/>
    </location>
</feature>
<keyword evidence="2" id="KW-0378">Hydrolase</keyword>
<dbReference type="RefSeq" id="WP_277581771.1">
    <property type="nucleotide sequence ID" value="NZ_JAMBPV010000006.1"/>
</dbReference>
<keyword evidence="1" id="KW-0812">Transmembrane</keyword>
<dbReference type="InterPro" id="IPR010315">
    <property type="entry name" value="DUF915_hydro-like"/>
</dbReference>
<organism evidence="2 3">
    <name type="scientific">Staphylococcus equorum</name>
    <dbReference type="NCBI Taxonomy" id="246432"/>
    <lineage>
        <taxon>Bacteria</taxon>
        <taxon>Bacillati</taxon>
        <taxon>Bacillota</taxon>
        <taxon>Bacilli</taxon>
        <taxon>Bacillales</taxon>
        <taxon>Staphylococcaceae</taxon>
        <taxon>Staphylococcus</taxon>
    </lineage>
</organism>
<dbReference type="GO" id="GO:0016787">
    <property type="term" value="F:hydrolase activity"/>
    <property type="evidence" value="ECO:0007669"/>
    <property type="project" value="UniProtKB-KW"/>
</dbReference>
<sequence>MEYKKNSRNFYTVLLIILLVALLSVVILVIKYYGNNEHPVRSDSEEAIPTFYLHGYKGSADSGNFLVNSAIKSGASKEVIQAYVSSDGKVTFDGNLTSKSKYPIIKIKLEDNNNENVEKNAKWIRNAIVATNYQYNFEKFNFVAHSMSNKSFSYYMLNYGDDEQLPTLNKVVNLAGNFNGEVDVDGKKLNIELGKNGKPDKMMNDYKELRAMKHKYPDNVNVLNIYGDIEDGTDSDGRVTNVSSRSLKYLLGDNVKSYDEFKVHGPNAEHGKLANNKKVQDKINGFLWDKDL</sequence>
<evidence type="ECO:0000256" key="1">
    <source>
        <dbReference type="SAM" id="Phobius"/>
    </source>
</evidence>
<comment type="caution">
    <text evidence="2">The sequence shown here is derived from an EMBL/GenBank/DDBJ whole genome shotgun (WGS) entry which is preliminary data.</text>
</comment>
<dbReference type="Gene3D" id="3.40.50.1820">
    <property type="entry name" value="alpha/beta hydrolase"/>
    <property type="match status" value="1"/>
</dbReference>
<dbReference type="EMBL" id="JAMBPX010000007">
    <property type="protein sequence ID" value="MDG0859789.1"/>
    <property type="molecule type" value="Genomic_DNA"/>
</dbReference>
<protein>
    <submittedName>
        <fullName evidence="2">Alpha/beta hydrolase</fullName>
    </submittedName>
</protein>
<proteinExistence type="predicted"/>
<name>A0A9X4LAR2_9STAP</name>
<keyword evidence="1" id="KW-0472">Membrane</keyword>
<dbReference type="Proteomes" id="UP001152302">
    <property type="component" value="Unassembled WGS sequence"/>
</dbReference>
<gene>
    <name evidence="2" type="ORF">M4L21_10675</name>
</gene>
<dbReference type="InterPro" id="IPR029058">
    <property type="entry name" value="AB_hydrolase_fold"/>
</dbReference>
<keyword evidence="1" id="KW-1133">Transmembrane helix</keyword>
<dbReference type="Pfam" id="PF06028">
    <property type="entry name" value="DUF915"/>
    <property type="match status" value="1"/>
</dbReference>
<reference evidence="2" key="1">
    <citation type="submission" date="2022-05" db="EMBL/GenBank/DDBJ databases">
        <title>Comparative genomics of Staphylococcus equorum isolates.</title>
        <authorList>
            <person name="Luelf R.H."/>
        </authorList>
    </citation>
    <scope>NUCLEOTIDE SEQUENCE</scope>
    <source>
        <strain evidence="2">TMW 2.2343</strain>
    </source>
</reference>